<organism evidence="2 3">
    <name type="scientific">Magallana gigas</name>
    <name type="common">Pacific oyster</name>
    <name type="synonym">Crassostrea gigas</name>
    <dbReference type="NCBI Taxonomy" id="29159"/>
    <lineage>
        <taxon>Eukaryota</taxon>
        <taxon>Metazoa</taxon>
        <taxon>Spiralia</taxon>
        <taxon>Lophotrochozoa</taxon>
        <taxon>Mollusca</taxon>
        <taxon>Bivalvia</taxon>
        <taxon>Autobranchia</taxon>
        <taxon>Pteriomorphia</taxon>
        <taxon>Ostreida</taxon>
        <taxon>Ostreoidea</taxon>
        <taxon>Ostreidae</taxon>
        <taxon>Magallana</taxon>
    </lineage>
</organism>
<name>A0A8W8MCY0_MAGGI</name>
<proteinExistence type="predicted"/>
<dbReference type="Proteomes" id="UP000005408">
    <property type="component" value="Unassembled WGS sequence"/>
</dbReference>
<accession>A0A8W8MCY0</accession>
<protein>
    <submittedName>
        <fullName evidence="2">Uncharacterized protein</fullName>
    </submittedName>
</protein>
<dbReference type="AlphaFoldDB" id="A0A8W8MCY0"/>
<evidence type="ECO:0000313" key="3">
    <source>
        <dbReference type="Proteomes" id="UP000005408"/>
    </source>
</evidence>
<feature type="region of interest" description="Disordered" evidence="1">
    <location>
        <begin position="157"/>
        <end position="183"/>
    </location>
</feature>
<feature type="compositionally biased region" description="Polar residues" evidence="1">
    <location>
        <begin position="164"/>
        <end position="173"/>
    </location>
</feature>
<evidence type="ECO:0000256" key="1">
    <source>
        <dbReference type="SAM" id="MobiDB-lite"/>
    </source>
</evidence>
<evidence type="ECO:0000313" key="2">
    <source>
        <dbReference type="EnsemblMetazoa" id="G33004.1:cds"/>
    </source>
</evidence>
<reference evidence="2" key="1">
    <citation type="submission" date="2022-08" db="UniProtKB">
        <authorList>
            <consortium name="EnsemblMetazoa"/>
        </authorList>
    </citation>
    <scope>IDENTIFICATION</scope>
    <source>
        <strain evidence="2">05x7-T-G4-1.051#20</strain>
    </source>
</reference>
<keyword evidence="3" id="KW-1185">Reference proteome</keyword>
<dbReference type="EnsemblMetazoa" id="G33004.1">
    <property type="protein sequence ID" value="G33004.1:cds"/>
    <property type="gene ID" value="G33004"/>
</dbReference>
<sequence>MVKQRAAVMPNKIKPVLAARRIDDEKAQTLGEALLLLCIDLHPLDGPKAVIRVDPAPGFLALCEDALLDCHRINLEIGRGKNVNKNPVAEKELEEEILRQEPGGGPVSQLSLSTAVTRLNSRIRDGGLSAREMYIQRNQFTHEQLSMCDKDIIVQKQAQRDSNHTSGALSKANSKGPRPPHVPFYWRSC</sequence>